<accession>A0A6V8SKC7</accession>
<comment type="caution">
    <text evidence="2">The sequence shown here is derived from an EMBL/GenBank/DDBJ whole genome shotgun (WGS) entry which is preliminary data.</text>
</comment>
<keyword evidence="2" id="KW-0489">Methyltransferase</keyword>
<evidence type="ECO:0000313" key="2">
    <source>
        <dbReference type="EMBL" id="GFP77005.1"/>
    </source>
</evidence>
<dbReference type="Gene3D" id="3.40.50.150">
    <property type="entry name" value="Vaccinia Virus protein VP39"/>
    <property type="match status" value="1"/>
</dbReference>
<sequence>MIVLKVENMDAHFNKCASDYDRNFYEDLGMGEFYDEIENQFNICGQPKNILVLGCGTGLEIERIKYSATVTAIDISLGMLEQLLKKDLHPKVTLNTICGSYFDVPFAENSFDLVLSTYSLHHFNIEQKTKLYKKIYDCLKIGAYFINGDTVCKDKDTEIKLLKNAEDLYRNQQAPFGTIHIDVPLALDTELTLLCDIGFNNISVEKRWTNASLIKVVK</sequence>
<evidence type="ECO:0000313" key="3">
    <source>
        <dbReference type="Proteomes" id="UP000580568"/>
    </source>
</evidence>
<dbReference type="GO" id="GO:0008757">
    <property type="term" value="F:S-adenosylmethionine-dependent methyltransferase activity"/>
    <property type="evidence" value="ECO:0007669"/>
    <property type="project" value="InterPro"/>
</dbReference>
<dbReference type="Pfam" id="PF08241">
    <property type="entry name" value="Methyltransf_11"/>
    <property type="match status" value="1"/>
</dbReference>
<proteinExistence type="predicted"/>
<organism evidence="2 3">
    <name type="scientific">Clostridium fungisolvens</name>
    <dbReference type="NCBI Taxonomy" id="1604897"/>
    <lineage>
        <taxon>Bacteria</taxon>
        <taxon>Bacillati</taxon>
        <taxon>Bacillota</taxon>
        <taxon>Clostridia</taxon>
        <taxon>Eubacteriales</taxon>
        <taxon>Clostridiaceae</taxon>
        <taxon>Clostridium</taxon>
    </lineage>
</organism>
<dbReference type="InterPro" id="IPR013216">
    <property type="entry name" value="Methyltransf_11"/>
</dbReference>
<keyword evidence="2" id="KW-0808">Transferase</keyword>
<dbReference type="SUPFAM" id="SSF53335">
    <property type="entry name" value="S-adenosyl-L-methionine-dependent methyltransferases"/>
    <property type="match status" value="1"/>
</dbReference>
<dbReference type="GO" id="GO:0032259">
    <property type="term" value="P:methylation"/>
    <property type="evidence" value="ECO:0007669"/>
    <property type="project" value="UniProtKB-KW"/>
</dbReference>
<dbReference type="PANTHER" id="PTHR43591">
    <property type="entry name" value="METHYLTRANSFERASE"/>
    <property type="match status" value="1"/>
</dbReference>
<dbReference type="Proteomes" id="UP000580568">
    <property type="component" value="Unassembled WGS sequence"/>
</dbReference>
<dbReference type="AlphaFoldDB" id="A0A6V8SKC7"/>
<protein>
    <submittedName>
        <fullName evidence="2">2-methoxy-6-polyprenyl-1,4-benzoquinol methylase, mitochondrial</fullName>
    </submittedName>
</protein>
<name>A0A6V8SKC7_9CLOT</name>
<evidence type="ECO:0000259" key="1">
    <source>
        <dbReference type="Pfam" id="PF08241"/>
    </source>
</evidence>
<gene>
    <name evidence="2" type="ORF">bsdtw1_03118</name>
</gene>
<feature type="domain" description="Methyltransferase type 11" evidence="1">
    <location>
        <begin position="52"/>
        <end position="146"/>
    </location>
</feature>
<dbReference type="EMBL" id="BLZR01000001">
    <property type="protein sequence ID" value="GFP77005.1"/>
    <property type="molecule type" value="Genomic_DNA"/>
</dbReference>
<dbReference type="RefSeq" id="WP_244638175.1">
    <property type="nucleotide sequence ID" value="NZ_BLZR01000001.1"/>
</dbReference>
<dbReference type="InterPro" id="IPR029063">
    <property type="entry name" value="SAM-dependent_MTases_sf"/>
</dbReference>
<reference evidence="2 3" key="1">
    <citation type="submission" date="2020-07" db="EMBL/GenBank/DDBJ databases">
        <title>A new beta-1,3-glucan-decomposing anaerobic bacterium isolated from anoxic soil subjected to biological soil disinfestation.</title>
        <authorList>
            <person name="Ueki A."/>
            <person name="Tonouchi A."/>
        </authorList>
    </citation>
    <scope>NUCLEOTIDE SEQUENCE [LARGE SCALE GENOMIC DNA]</scope>
    <source>
        <strain evidence="2 3">TW1</strain>
    </source>
</reference>
<keyword evidence="3" id="KW-1185">Reference proteome</keyword>
<dbReference type="CDD" id="cd02440">
    <property type="entry name" value="AdoMet_MTases"/>
    <property type="match status" value="1"/>
</dbReference>